<feature type="compositionally biased region" description="Basic and acidic residues" evidence="1">
    <location>
        <begin position="72"/>
        <end position="84"/>
    </location>
</feature>
<organism evidence="2">
    <name type="scientific">Ignisphaera aggregans</name>
    <dbReference type="NCBI Taxonomy" id="334771"/>
    <lineage>
        <taxon>Archaea</taxon>
        <taxon>Thermoproteota</taxon>
        <taxon>Thermoprotei</taxon>
        <taxon>Desulfurococcales</taxon>
        <taxon>Desulfurococcaceae</taxon>
        <taxon>Ignisphaera</taxon>
    </lineage>
</organism>
<dbReference type="AlphaFoldDB" id="A0A7C4BEG8"/>
<feature type="region of interest" description="Disordered" evidence="1">
    <location>
        <begin position="1"/>
        <end position="90"/>
    </location>
</feature>
<evidence type="ECO:0000313" key="2">
    <source>
        <dbReference type="EMBL" id="HGI88152.1"/>
    </source>
</evidence>
<proteinExistence type="predicted"/>
<protein>
    <submittedName>
        <fullName evidence="2">Uncharacterized protein</fullName>
    </submittedName>
</protein>
<reference evidence="2" key="1">
    <citation type="journal article" date="2020" name="mSystems">
        <title>Genome- and Community-Level Interaction Insights into Carbon Utilization and Element Cycling Functions of Hydrothermarchaeota in Hydrothermal Sediment.</title>
        <authorList>
            <person name="Zhou Z."/>
            <person name="Liu Y."/>
            <person name="Xu W."/>
            <person name="Pan J."/>
            <person name="Luo Z.H."/>
            <person name="Li M."/>
        </authorList>
    </citation>
    <scope>NUCLEOTIDE SEQUENCE [LARGE SCALE GENOMIC DNA]</scope>
    <source>
        <strain evidence="2">SpSt-732</strain>
    </source>
</reference>
<comment type="caution">
    <text evidence="2">The sequence shown here is derived from an EMBL/GenBank/DDBJ whole genome shotgun (WGS) entry which is preliminary data.</text>
</comment>
<evidence type="ECO:0000256" key="1">
    <source>
        <dbReference type="SAM" id="MobiDB-lite"/>
    </source>
</evidence>
<accession>A0A7C4BEG8</accession>
<name>A0A7C4BEG8_9CREN</name>
<gene>
    <name evidence="2" type="ORF">ENV14_07200</name>
</gene>
<dbReference type="EMBL" id="DTFF01000063">
    <property type="protein sequence ID" value="HGI88152.1"/>
    <property type="molecule type" value="Genomic_DNA"/>
</dbReference>
<sequence length="90" mass="9725">MMSAQPRRPRCSKREYSHGPEGCSRGSGPLARGLNPRSGGMQPQTSALLGTLAPQSGEEVRPPSRPFLQEADPTRGRECSEKSLKTFATL</sequence>